<protein>
    <submittedName>
        <fullName evidence="2">Nuclear transport factor 2 family protein</fullName>
    </submittedName>
</protein>
<dbReference type="InterPro" id="IPR032710">
    <property type="entry name" value="NTF2-like_dom_sf"/>
</dbReference>
<dbReference type="InterPro" id="IPR037401">
    <property type="entry name" value="SnoaL-like"/>
</dbReference>
<organism evidence="2 3">
    <name type="scientific">Arthrobacter hankyongi</name>
    <dbReference type="NCBI Taxonomy" id="2904801"/>
    <lineage>
        <taxon>Bacteria</taxon>
        <taxon>Bacillati</taxon>
        <taxon>Actinomycetota</taxon>
        <taxon>Actinomycetes</taxon>
        <taxon>Micrococcales</taxon>
        <taxon>Micrococcaceae</taxon>
        <taxon>Arthrobacter</taxon>
    </lineage>
</organism>
<evidence type="ECO:0000259" key="1">
    <source>
        <dbReference type="Pfam" id="PF12680"/>
    </source>
</evidence>
<feature type="domain" description="SnoaL-like" evidence="1">
    <location>
        <begin position="8"/>
        <end position="107"/>
    </location>
</feature>
<dbReference type="RefSeq" id="WP_237817976.1">
    <property type="nucleotide sequence ID" value="NZ_JAKLTQ010000001.1"/>
</dbReference>
<dbReference type="EMBL" id="JAKLTQ010000001">
    <property type="protein sequence ID" value="MCG2620894.1"/>
    <property type="molecule type" value="Genomic_DNA"/>
</dbReference>
<proteinExistence type="predicted"/>
<accession>A0ABS9L307</accession>
<sequence length="116" mass="12887">MSPRKDVVQSYIDGFRRTDHELILSCLTDDVVWVLHGYKTLAGKDAFDQEIQNDAFVGRPKLTIDRLVEEGDTVVALGSGQAARRDGGTLDFVFSDAFTFSGDKISRLETYQVNLG</sequence>
<keyword evidence="3" id="KW-1185">Reference proteome</keyword>
<gene>
    <name evidence="2" type="ORF">LVY72_03075</name>
</gene>
<dbReference type="SUPFAM" id="SSF54427">
    <property type="entry name" value="NTF2-like"/>
    <property type="match status" value="1"/>
</dbReference>
<evidence type="ECO:0000313" key="3">
    <source>
        <dbReference type="Proteomes" id="UP001165368"/>
    </source>
</evidence>
<reference evidence="2" key="1">
    <citation type="submission" date="2022-01" db="EMBL/GenBank/DDBJ databases">
        <authorList>
            <person name="Jo J.-H."/>
            <person name="Im W.-T."/>
        </authorList>
    </citation>
    <scope>NUCLEOTIDE SEQUENCE</scope>
    <source>
        <strain evidence="2">I2-34</strain>
    </source>
</reference>
<dbReference type="Proteomes" id="UP001165368">
    <property type="component" value="Unassembled WGS sequence"/>
</dbReference>
<dbReference type="Gene3D" id="3.10.450.50">
    <property type="match status" value="1"/>
</dbReference>
<evidence type="ECO:0000313" key="2">
    <source>
        <dbReference type="EMBL" id="MCG2620894.1"/>
    </source>
</evidence>
<dbReference type="Pfam" id="PF12680">
    <property type="entry name" value="SnoaL_2"/>
    <property type="match status" value="1"/>
</dbReference>
<comment type="caution">
    <text evidence="2">The sequence shown here is derived from an EMBL/GenBank/DDBJ whole genome shotgun (WGS) entry which is preliminary data.</text>
</comment>
<name>A0ABS9L307_9MICC</name>